<dbReference type="EMBL" id="PITJ01000636">
    <property type="protein sequence ID" value="TBU01755.1"/>
    <property type="molecule type" value="Genomic_DNA"/>
</dbReference>
<dbReference type="Proteomes" id="UP000292362">
    <property type="component" value="Unassembled WGS sequence"/>
</dbReference>
<evidence type="ECO:0000313" key="1">
    <source>
        <dbReference type="EMBL" id="TBU01755.1"/>
    </source>
</evidence>
<evidence type="ECO:0000313" key="2">
    <source>
        <dbReference type="Proteomes" id="UP000292362"/>
    </source>
</evidence>
<reference evidence="1 2" key="1">
    <citation type="submission" date="2017-12" db="EMBL/GenBank/DDBJ databases">
        <authorList>
            <person name="Pombert J.-F."/>
            <person name="Haag K.L."/>
            <person name="Ebert D."/>
        </authorList>
    </citation>
    <scope>NUCLEOTIDE SEQUENCE [LARGE SCALE GENOMIC DNA]</scope>
    <source>
        <strain evidence="1">FI-OER-3-3</strain>
    </source>
</reference>
<organism evidence="1 2">
    <name type="scientific">Hamiltosporidium tvaerminnensis</name>
    <dbReference type="NCBI Taxonomy" id="1176355"/>
    <lineage>
        <taxon>Eukaryota</taxon>
        <taxon>Fungi</taxon>
        <taxon>Fungi incertae sedis</taxon>
        <taxon>Microsporidia</taxon>
        <taxon>Dubosqiidae</taxon>
        <taxon>Hamiltosporidium</taxon>
    </lineage>
</organism>
<dbReference type="VEuPathDB" id="MicrosporidiaDB:CWI37_0636p0010"/>
<comment type="caution">
    <text evidence="1">The sequence shown here is derived from an EMBL/GenBank/DDBJ whole genome shotgun (WGS) entry which is preliminary data.</text>
</comment>
<sequence>MFFISYLGIFRNFVKSAIESLPSNYYAKEYKIDDHIKRHNIGAFWCEDIMGTPSTYLHPSTTLIQEFLPCKAEHVGKSTDEYSIPFSYNALDSHMAKTSQNPIPSNNTHAYHTLSRIPRFSASDSTQTPSCMNTLLNIDEKDTENPFPKEIPEEYYYKTDLQCQISEKIKKLTQICKRIRKDKINCTSYSDILCFLDDSYRIRNLFLKNIFMNNCKLFRKLRNIEAGMKEYWQDERILKEVAVIFKARIDQIEIAKKNCAILSFFPGLIFIKDFINKRFTNMSLNERPMISIYYGCKIIESILHYDSLKFTELNHSFVYGENSEYPKFRLCRNSLQITKNYLLQILNIVRYIYEALEMRQIDQKMTKLIKSACYYLKNDFRNNRYTKNIITRSLLDLVFLFDEDSIEYIIEYNCDTCKSNLYIFPLFRSFQQDIIDFSVFESRKFIKYYLEIFENKIFKEYINIPEQKYERHISYLNKIRENISQNLTDIEINTIAFEALEKTQIFIHYYINVKVNSMIFTDEYKEKMLEAFIEEINYTE</sequence>
<gene>
    <name evidence="1" type="ORF">CWI37_0636p0010</name>
</gene>
<name>A0A4Q9L3V5_9MICR</name>
<protein>
    <submittedName>
        <fullName evidence="1">Uncharacterized protein</fullName>
    </submittedName>
</protein>
<accession>A0A4Q9L3V5</accession>
<dbReference type="AlphaFoldDB" id="A0A4Q9L3V5"/>
<proteinExistence type="predicted"/>